<dbReference type="SUPFAM" id="SSF48239">
    <property type="entry name" value="Terpenoid cyclases/Protein prenyltransferases"/>
    <property type="match status" value="1"/>
</dbReference>
<evidence type="ECO:0000256" key="4">
    <source>
        <dbReference type="ARBA" id="ARBA00022842"/>
    </source>
</evidence>
<proteinExistence type="predicted"/>
<dbReference type="Gene3D" id="1.10.600.10">
    <property type="entry name" value="Farnesyl Diphosphate Synthase"/>
    <property type="match status" value="1"/>
</dbReference>
<comment type="pathway">
    <text evidence="2">Secondary metabolite biosynthesis; terpenoid biosynthesis.</text>
</comment>
<dbReference type="PANTHER" id="PTHR31225:SF93">
    <property type="entry name" value="ALPHA-HUMULENE_(-)-(E)-BETA-CARYOPHYLLENE SYNTHASE"/>
    <property type="match status" value="1"/>
</dbReference>
<dbReference type="GO" id="GO:0000287">
    <property type="term" value="F:magnesium ion binding"/>
    <property type="evidence" value="ECO:0007669"/>
    <property type="project" value="InterPro"/>
</dbReference>
<protein>
    <submittedName>
        <fullName evidence="8">Uncharacterized protein</fullName>
    </submittedName>
</protein>
<dbReference type="InterPro" id="IPR005630">
    <property type="entry name" value="Terpene_synthase_metal-bd"/>
</dbReference>
<evidence type="ECO:0000259" key="6">
    <source>
        <dbReference type="Pfam" id="PF01397"/>
    </source>
</evidence>
<dbReference type="PANTHER" id="PTHR31225">
    <property type="entry name" value="OS04G0344100 PROTEIN-RELATED"/>
    <property type="match status" value="1"/>
</dbReference>
<dbReference type="InterPro" id="IPR050148">
    <property type="entry name" value="Terpene_synthase-like"/>
</dbReference>
<dbReference type="OMA" id="DQKYPMA"/>
<evidence type="ECO:0000259" key="7">
    <source>
        <dbReference type="Pfam" id="PF03936"/>
    </source>
</evidence>
<dbReference type="InterPro" id="IPR008930">
    <property type="entry name" value="Terpenoid_cyclase/PrenylTrfase"/>
</dbReference>
<keyword evidence="5" id="KW-0456">Lyase</keyword>
<organism evidence="8 9">
    <name type="scientific">Coffea canephora</name>
    <name type="common">Robusta coffee</name>
    <dbReference type="NCBI Taxonomy" id="49390"/>
    <lineage>
        <taxon>Eukaryota</taxon>
        <taxon>Viridiplantae</taxon>
        <taxon>Streptophyta</taxon>
        <taxon>Embryophyta</taxon>
        <taxon>Tracheophyta</taxon>
        <taxon>Spermatophyta</taxon>
        <taxon>Magnoliopsida</taxon>
        <taxon>eudicotyledons</taxon>
        <taxon>Gunneridae</taxon>
        <taxon>Pentapetalae</taxon>
        <taxon>asterids</taxon>
        <taxon>lamiids</taxon>
        <taxon>Gentianales</taxon>
        <taxon>Rubiaceae</taxon>
        <taxon>Ixoroideae</taxon>
        <taxon>Gardenieae complex</taxon>
        <taxon>Bertiereae - Coffeeae clade</taxon>
        <taxon>Coffeeae</taxon>
        <taxon>Coffea</taxon>
    </lineage>
</organism>
<dbReference type="CDD" id="cd00684">
    <property type="entry name" value="Terpene_cyclase_plant_C1"/>
    <property type="match status" value="1"/>
</dbReference>
<dbReference type="STRING" id="49390.A0A068URD6"/>
<evidence type="ECO:0000313" key="8">
    <source>
        <dbReference type="EMBL" id="CDP10867.1"/>
    </source>
</evidence>
<dbReference type="Gene3D" id="1.50.10.130">
    <property type="entry name" value="Terpene synthase, N-terminal domain"/>
    <property type="match status" value="1"/>
</dbReference>
<evidence type="ECO:0000256" key="5">
    <source>
        <dbReference type="ARBA" id="ARBA00023239"/>
    </source>
</evidence>
<dbReference type="Pfam" id="PF01397">
    <property type="entry name" value="Terpene_synth"/>
    <property type="match status" value="1"/>
</dbReference>
<comment type="cofactor">
    <cofactor evidence="1">
        <name>Mg(2+)</name>
        <dbReference type="ChEBI" id="CHEBI:18420"/>
    </cofactor>
</comment>
<dbReference type="SFLD" id="SFLDS00005">
    <property type="entry name" value="Isoprenoid_Synthase_Type_I"/>
    <property type="match status" value="1"/>
</dbReference>
<name>A0A068URD6_COFCA</name>
<dbReference type="InterPro" id="IPR001906">
    <property type="entry name" value="Terpene_synth_N"/>
</dbReference>
<keyword evidence="9" id="KW-1185">Reference proteome</keyword>
<dbReference type="InParanoid" id="A0A068URD6"/>
<dbReference type="InterPro" id="IPR034741">
    <property type="entry name" value="Terpene_cyclase-like_1_C"/>
</dbReference>
<dbReference type="GO" id="GO:0010333">
    <property type="term" value="F:terpene synthase activity"/>
    <property type="evidence" value="ECO:0007669"/>
    <property type="project" value="InterPro"/>
</dbReference>
<feature type="domain" description="Terpene synthase N-terminal" evidence="6">
    <location>
        <begin position="27"/>
        <end position="209"/>
    </location>
</feature>
<evidence type="ECO:0000256" key="3">
    <source>
        <dbReference type="ARBA" id="ARBA00022723"/>
    </source>
</evidence>
<evidence type="ECO:0000256" key="2">
    <source>
        <dbReference type="ARBA" id="ARBA00004721"/>
    </source>
</evidence>
<evidence type="ECO:0000256" key="1">
    <source>
        <dbReference type="ARBA" id="ARBA00001946"/>
    </source>
</evidence>
<dbReference type="AlphaFoldDB" id="A0A068URD6"/>
<keyword evidence="4" id="KW-0460">Magnesium</keyword>
<feature type="domain" description="Terpene synthase metal-binding" evidence="7">
    <location>
        <begin position="278"/>
        <end position="511"/>
    </location>
</feature>
<evidence type="ECO:0000313" key="9">
    <source>
        <dbReference type="Proteomes" id="UP000295252"/>
    </source>
</evidence>
<dbReference type="InterPro" id="IPR036965">
    <property type="entry name" value="Terpene_synth_N_sf"/>
</dbReference>
<gene>
    <name evidence="8" type="ORF">GSCOC_T00031799001</name>
</gene>
<dbReference type="GO" id="GO:0016102">
    <property type="term" value="P:diterpenoid biosynthetic process"/>
    <property type="evidence" value="ECO:0007669"/>
    <property type="project" value="InterPro"/>
</dbReference>
<dbReference type="Gramene" id="CDP10867">
    <property type="protein sequence ID" value="CDP10867"/>
    <property type="gene ID" value="GSCOC_T00031799001"/>
</dbReference>
<sequence>MSQTQVALPLHNQSEIIRLVSDFPEDIWGDSFSSYTLDKQMYDMYAKEIEIMKEDGWHPYLKKKKSMLTATHCSITEKLKLIDKLERLGISYHFEEEIEHQLEEIFKLSTNYEEEYLHSYDLFTAALHFRLLRQHHFNISCGIFDKFVDANSKFKETLCSDINGLLSLYEAAQVRTRKDSILEEALTFTLVHLKREPLQASSTLAKQVKFLDSLYNAVHKGSLRVEARRYISAYEEEECHNELLLRFAKLDYNMLQMLHKEELFEIIRDQAASVCVCKIPNSRVRLVESYFCALGMFFEPQHSFGRINLAKTTVLSTIFDGTYDAYGTLDELKVLTGAIDRWDASEMDRLSDNMRTCRVALLNVTDGLDKELSKQGRLYASEQYKEEWKIYTKGMYNESRWFIKRDLSAYPEYFSNGMVTSLAFLIFIIGKALVNVQKKTGSRDVFDWLSSRPKILVACSTICRLTNDVASYKLETQRGGTGNECYMKHYNVSEQEAVDKFEEMIVEAWKDINEEWLRPTTVSREVLMPILSLARMEDVLYKYHEDGFTDPHKVIKDYIIELLMDPLTV</sequence>
<dbReference type="EMBL" id="HG739132">
    <property type="protein sequence ID" value="CDP10867.1"/>
    <property type="molecule type" value="Genomic_DNA"/>
</dbReference>
<keyword evidence="3" id="KW-0479">Metal-binding</keyword>
<dbReference type="SUPFAM" id="SSF48576">
    <property type="entry name" value="Terpenoid synthases"/>
    <property type="match status" value="1"/>
</dbReference>
<dbReference type="FunFam" id="1.50.10.130:FF:000001">
    <property type="entry name" value="Isoprene synthase, chloroplastic"/>
    <property type="match status" value="1"/>
</dbReference>
<dbReference type="SFLD" id="SFLDG01019">
    <property type="entry name" value="Terpene_Cyclase_Like_1_C_Termi"/>
    <property type="match status" value="1"/>
</dbReference>
<accession>A0A068URD6</accession>
<dbReference type="Pfam" id="PF03936">
    <property type="entry name" value="Terpene_synth_C"/>
    <property type="match status" value="1"/>
</dbReference>
<dbReference type="OrthoDB" id="1877784at2759"/>
<dbReference type="PhylomeDB" id="A0A068URD6"/>
<dbReference type="Proteomes" id="UP000295252">
    <property type="component" value="Chromosome V"/>
</dbReference>
<dbReference type="InterPro" id="IPR008949">
    <property type="entry name" value="Isoprenoid_synthase_dom_sf"/>
</dbReference>
<dbReference type="InterPro" id="IPR044814">
    <property type="entry name" value="Terpene_cyclase_plant_C1"/>
</dbReference>
<reference evidence="9" key="1">
    <citation type="journal article" date="2014" name="Science">
        <title>The coffee genome provides insight into the convergent evolution of caffeine biosynthesis.</title>
        <authorList>
            <person name="Denoeud F."/>
            <person name="Carretero-Paulet L."/>
            <person name="Dereeper A."/>
            <person name="Droc G."/>
            <person name="Guyot R."/>
            <person name="Pietrella M."/>
            <person name="Zheng C."/>
            <person name="Alberti A."/>
            <person name="Anthony F."/>
            <person name="Aprea G."/>
            <person name="Aury J.M."/>
            <person name="Bento P."/>
            <person name="Bernard M."/>
            <person name="Bocs S."/>
            <person name="Campa C."/>
            <person name="Cenci A."/>
            <person name="Combes M.C."/>
            <person name="Crouzillat D."/>
            <person name="Da Silva C."/>
            <person name="Daddiego L."/>
            <person name="De Bellis F."/>
            <person name="Dussert S."/>
            <person name="Garsmeur O."/>
            <person name="Gayraud T."/>
            <person name="Guignon V."/>
            <person name="Jahn K."/>
            <person name="Jamilloux V."/>
            <person name="Joet T."/>
            <person name="Labadie K."/>
            <person name="Lan T."/>
            <person name="Leclercq J."/>
            <person name="Lepelley M."/>
            <person name="Leroy T."/>
            <person name="Li L.T."/>
            <person name="Librado P."/>
            <person name="Lopez L."/>
            <person name="Munoz A."/>
            <person name="Noel B."/>
            <person name="Pallavicini A."/>
            <person name="Perrotta G."/>
            <person name="Poncet V."/>
            <person name="Pot D."/>
            <person name="Priyono X."/>
            <person name="Rigoreau M."/>
            <person name="Rouard M."/>
            <person name="Rozas J."/>
            <person name="Tranchant-Dubreuil C."/>
            <person name="VanBuren R."/>
            <person name="Zhang Q."/>
            <person name="Andrade A.C."/>
            <person name="Argout X."/>
            <person name="Bertrand B."/>
            <person name="de Kochko A."/>
            <person name="Graziosi G."/>
            <person name="Henry R.J."/>
            <person name="Jayarama X."/>
            <person name="Ming R."/>
            <person name="Nagai C."/>
            <person name="Rounsley S."/>
            <person name="Sankoff D."/>
            <person name="Giuliano G."/>
            <person name="Albert V.A."/>
            <person name="Wincker P."/>
            <person name="Lashermes P."/>
        </authorList>
    </citation>
    <scope>NUCLEOTIDE SEQUENCE [LARGE SCALE GENOMIC DNA]</scope>
    <source>
        <strain evidence="9">cv. DH200-94</strain>
    </source>
</reference>